<dbReference type="InterPro" id="IPR010496">
    <property type="entry name" value="AL/BT2_dom"/>
</dbReference>
<gene>
    <name evidence="3" type="ORF">L6773_07905</name>
</gene>
<keyword evidence="1" id="KW-0732">Signal</keyword>
<feature type="chain" id="PRO_5046704698" evidence="1">
    <location>
        <begin position="26"/>
        <end position="254"/>
    </location>
</feature>
<feature type="domain" description="3-keto-alpha-glucoside-1,2-lyase/3-keto-2-hydroxy-glucal hydratase" evidence="2">
    <location>
        <begin position="34"/>
        <end position="223"/>
    </location>
</feature>
<dbReference type="Proteomes" id="UP001165366">
    <property type="component" value="Unassembled WGS sequence"/>
</dbReference>
<dbReference type="Gene3D" id="2.60.120.560">
    <property type="entry name" value="Exo-inulinase, domain 1"/>
    <property type="match status" value="1"/>
</dbReference>
<organism evidence="3 4">
    <name type="scientific">Rhodohalobacter sulfatireducens</name>
    <dbReference type="NCBI Taxonomy" id="2911366"/>
    <lineage>
        <taxon>Bacteria</taxon>
        <taxon>Pseudomonadati</taxon>
        <taxon>Balneolota</taxon>
        <taxon>Balneolia</taxon>
        <taxon>Balneolales</taxon>
        <taxon>Balneolaceae</taxon>
        <taxon>Rhodohalobacter</taxon>
    </lineage>
</organism>
<evidence type="ECO:0000259" key="2">
    <source>
        <dbReference type="Pfam" id="PF06439"/>
    </source>
</evidence>
<dbReference type="RefSeq" id="WP_237853324.1">
    <property type="nucleotide sequence ID" value="NZ_JAKLWS010000007.1"/>
</dbReference>
<evidence type="ECO:0000256" key="1">
    <source>
        <dbReference type="SAM" id="SignalP"/>
    </source>
</evidence>
<keyword evidence="4" id="KW-1185">Reference proteome</keyword>
<feature type="signal peptide" evidence="1">
    <location>
        <begin position="1"/>
        <end position="25"/>
    </location>
</feature>
<name>A0ABS9KCA1_9BACT</name>
<proteinExistence type="predicted"/>
<sequence>MLQKFCSFGLCLILISVSIKTSAFAQNDTSDENWQTLFNGKDLTGWQLLNGQHKVEVENGVIVGTCIAGLPNGFLATKEQYGDFVLELEVKADLLMHNSGIQFRSLSTEEYRDGRVHGYQAEVDVTPQKWSGGIYDEARRGWLYILEDQDSPAKKAFKNNQWNRYRIEAIGNTNRIWVNGVPTAHLVDDETTKGFIALQLHGNSRPTVPHGDYQVRFRNIRIKTETIEPSPSNYVHFPNLKENNSQAFINRKMR</sequence>
<reference evidence="3" key="2">
    <citation type="submission" date="2024-05" db="EMBL/GenBank/DDBJ databases">
        <title>Rhodohalobacter halophilus gen. nov., sp. nov., a moderately halophilic member of the family Balneolaceae.</title>
        <authorList>
            <person name="Xia J."/>
        </authorList>
    </citation>
    <scope>NUCLEOTIDE SEQUENCE</scope>
    <source>
        <strain evidence="3">WB101</strain>
    </source>
</reference>
<protein>
    <submittedName>
        <fullName evidence="3">DUF1080 domain-containing protein</fullName>
    </submittedName>
</protein>
<comment type="caution">
    <text evidence="3">The sequence shown here is derived from an EMBL/GenBank/DDBJ whole genome shotgun (WGS) entry which is preliminary data.</text>
</comment>
<evidence type="ECO:0000313" key="3">
    <source>
        <dbReference type="EMBL" id="MCG2588482.1"/>
    </source>
</evidence>
<dbReference type="EMBL" id="JAKLWS010000007">
    <property type="protein sequence ID" value="MCG2588482.1"/>
    <property type="molecule type" value="Genomic_DNA"/>
</dbReference>
<evidence type="ECO:0000313" key="4">
    <source>
        <dbReference type="Proteomes" id="UP001165366"/>
    </source>
</evidence>
<dbReference type="Pfam" id="PF06439">
    <property type="entry name" value="3keto-disac_hyd"/>
    <property type="match status" value="1"/>
</dbReference>
<reference evidence="3" key="1">
    <citation type="submission" date="2022-01" db="EMBL/GenBank/DDBJ databases">
        <authorList>
            <person name="Wang Y."/>
        </authorList>
    </citation>
    <scope>NUCLEOTIDE SEQUENCE</scope>
    <source>
        <strain evidence="3">WB101</strain>
    </source>
</reference>
<accession>A0ABS9KCA1</accession>